<accession>A0AAE2CSY6</accession>
<organism evidence="2 3">
    <name type="scientific">Sesamum alatum</name>
    <dbReference type="NCBI Taxonomy" id="300844"/>
    <lineage>
        <taxon>Eukaryota</taxon>
        <taxon>Viridiplantae</taxon>
        <taxon>Streptophyta</taxon>
        <taxon>Embryophyta</taxon>
        <taxon>Tracheophyta</taxon>
        <taxon>Spermatophyta</taxon>
        <taxon>Magnoliopsida</taxon>
        <taxon>eudicotyledons</taxon>
        <taxon>Gunneridae</taxon>
        <taxon>Pentapetalae</taxon>
        <taxon>asterids</taxon>
        <taxon>lamiids</taxon>
        <taxon>Lamiales</taxon>
        <taxon>Pedaliaceae</taxon>
        <taxon>Sesamum</taxon>
    </lineage>
</organism>
<evidence type="ECO:0000313" key="3">
    <source>
        <dbReference type="Proteomes" id="UP001293254"/>
    </source>
</evidence>
<evidence type="ECO:0000256" key="1">
    <source>
        <dbReference type="SAM" id="MobiDB-lite"/>
    </source>
</evidence>
<reference evidence="2" key="1">
    <citation type="submission" date="2020-06" db="EMBL/GenBank/DDBJ databases">
        <authorList>
            <person name="Li T."/>
            <person name="Hu X."/>
            <person name="Zhang T."/>
            <person name="Song X."/>
            <person name="Zhang H."/>
            <person name="Dai N."/>
            <person name="Sheng W."/>
            <person name="Hou X."/>
            <person name="Wei L."/>
        </authorList>
    </citation>
    <scope>NUCLEOTIDE SEQUENCE</scope>
    <source>
        <strain evidence="2">3651</strain>
        <tissue evidence="2">Leaf</tissue>
    </source>
</reference>
<protein>
    <submittedName>
        <fullName evidence="2">Uncharacterized protein</fullName>
    </submittedName>
</protein>
<proteinExistence type="predicted"/>
<evidence type="ECO:0000313" key="2">
    <source>
        <dbReference type="EMBL" id="KAK4433367.1"/>
    </source>
</evidence>
<name>A0AAE2CSY6_9LAMI</name>
<sequence length="131" mass="14952">MEWETRRTHEESFPSLHVLIQIGRIEKSFAPAPPHPSPPPSSGGRRKFSARPQPRSLLSESPSDDLYSQPARVFVGSATRRHSKPKIAIFAQKSPNFRRLFSRRFLRHSDELPTGVHTIRILTSSRTIPFD</sequence>
<gene>
    <name evidence="2" type="ORF">Salat_1099000</name>
</gene>
<dbReference type="Proteomes" id="UP001293254">
    <property type="component" value="Unassembled WGS sequence"/>
</dbReference>
<reference evidence="2" key="2">
    <citation type="journal article" date="2024" name="Plant">
        <title>Genomic evolution and insights into agronomic trait innovations of Sesamum species.</title>
        <authorList>
            <person name="Miao H."/>
            <person name="Wang L."/>
            <person name="Qu L."/>
            <person name="Liu H."/>
            <person name="Sun Y."/>
            <person name="Le M."/>
            <person name="Wang Q."/>
            <person name="Wei S."/>
            <person name="Zheng Y."/>
            <person name="Lin W."/>
            <person name="Duan Y."/>
            <person name="Cao H."/>
            <person name="Xiong S."/>
            <person name="Wang X."/>
            <person name="Wei L."/>
            <person name="Li C."/>
            <person name="Ma Q."/>
            <person name="Ju M."/>
            <person name="Zhao R."/>
            <person name="Li G."/>
            <person name="Mu C."/>
            <person name="Tian Q."/>
            <person name="Mei H."/>
            <person name="Zhang T."/>
            <person name="Gao T."/>
            <person name="Zhang H."/>
        </authorList>
    </citation>
    <scope>NUCLEOTIDE SEQUENCE</scope>
    <source>
        <strain evidence="2">3651</strain>
    </source>
</reference>
<dbReference type="AlphaFoldDB" id="A0AAE2CSY6"/>
<comment type="caution">
    <text evidence="2">The sequence shown here is derived from an EMBL/GenBank/DDBJ whole genome shotgun (WGS) entry which is preliminary data.</text>
</comment>
<dbReference type="EMBL" id="JACGWO010000003">
    <property type="protein sequence ID" value="KAK4433367.1"/>
    <property type="molecule type" value="Genomic_DNA"/>
</dbReference>
<feature type="compositionally biased region" description="Pro residues" evidence="1">
    <location>
        <begin position="31"/>
        <end position="41"/>
    </location>
</feature>
<keyword evidence="3" id="KW-1185">Reference proteome</keyword>
<feature type="region of interest" description="Disordered" evidence="1">
    <location>
        <begin position="27"/>
        <end position="67"/>
    </location>
</feature>